<organism evidence="1">
    <name type="scientific">Streptococcus pneumoniae</name>
    <dbReference type="NCBI Taxonomy" id="1313"/>
    <lineage>
        <taxon>Bacteria</taxon>
        <taxon>Bacillati</taxon>
        <taxon>Bacillota</taxon>
        <taxon>Bacilli</taxon>
        <taxon>Lactobacillales</taxon>
        <taxon>Streptococcaceae</taxon>
        <taxon>Streptococcus</taxon>
    </lineage>
</organism>
<dbReference type="EMBL" id="CAATGB010000011">
    <property type="protein sequence ID" value="VNP28614.1"/>
    <property type="molecule type" value="Genomic_DNA"/>
</dbReference>
<sequence length="120" mass="14493">MNTRVFKDISKYQHRAWLGFTTRQIIFVLPAFIVTIIVLGLNLFFWQFGDWFVYGFVFAFTIPLMLFGVYKPNDLYFEHYLKYRLHFELTVPLRTITGKKGHEHEKKIKYIKETKSFNDL</sequence>
<accession>A0A4M6D288</accession>
<reference evidence="1" key="1">
    <citation type="submission" date="2019-04" db="EMBL/GenBank/DDBJ databases">
        <authorList>
            <consortium name="Pathogen Informatics"/>
        </authorList>
    </citation>
    <scope>NUCLEOTIDE SEQUENCE</scope>
    <source>
        <strain evidence="1">GPSC16</strain>
    </source>
</reference>
<dbReference type="RefSeq" id="WP_001097588.1">
    <property type="nucleotide sequence ID" value="NZ_CFBD01000009.1"/>
</dbReference>
<dbReference type="AlphaFoldDB" id="A0A4M6D288"/>
<dbReference type="Pfam" id="PF12666">
    <property type="entry name" value="PrgI"/>
    <property type="match status" value="1"/>
</dbReference>
<dbReference type="InterPro" id="IPR024414">
    <property type="entry name" value="Uncharacterised_PrgI"/>
</dbReference>
<protein>
    <submittedName>
        <fullName evidence="1">PrgI family protein</fullName>
    </submittedName>
</protein>
<name>A0A4M6D288_STREE</name>
<evidence type="ECO:0000313" key="1">
    <source>
        <dbReference type="EMBL" id="VNP28614.1"/>
    </source>
</evidence>
<gene>
    <name evidence="1" type="ORF">SAMEA2467332_01470</name>
</gene>
<dbReference type="OMA" id="DWFVYGL"/>
<proteinExistence type="predicted"/>